<evidence type="ECO:0000313" key="1">
    <source>
        <dbReference type="EMBL" id="SDB15274.1"/>
    </source>
</evidence>
<keyword evidence="2" id="KW-1185">Reference proteome</keyword>
<dbReference type="AlphaFoldDB" id="A0A1G6B3P5"/>
<dbReference type="Proteomes" id="UP000199228">
    <property type="component" value="Unassembled WGS sequence"/>
</dbReference>
<sequence length="65" mass="7564">MKVTQTIELTDAERITVQKFLKLSDDISSMTRISMSDVFEYFVDNADIQDDDTYVISELHQINDM</sequence>
<organism evidence="1 2">
    <name type="scientific">Eubacterium oxidoreducens</name>
    <dbReference type="NCBI Taxonomy" id="1732"/>
    <lineage>
        <taxon>Bacteria</taxon>
        <taxon>Bacillati</taxon>
        <taxon>Bacillota</taxon>
        <taxon>Clostridia</taxon>
        <taxon>Eubacteriales</taxon>
        <taxon>Eubacteriaceae</taxon>
        <taxon>Eubacterium</taxon>
    </lineage>
</organism>
<name>A0A1G6B3P5_EUBOX</name>
<accession>A0A1G6B3P5</accession>
<dbReference type="EMBL" id="FMXR01000008">
    <property type="protein sequence ID" value="SDB15274.1"/>
    <property type="molecule type" value="Genomic_DNA"/>
</dbReference>
<dbReference type="RefSeq" id="WP_090173128.1">
    <property type="nucleotide sequence ID" value="NZ_FMXR01000008.1"/>
</dbReference>
<evidence type="ECO:0000313" key="2">
    <source>
        <dbReference type="Proteomes" id="UP000199228"/>
    </source>
</evidence>
<gene>
    <name evidence="1" type="ORF">SAMN02910417_01133</name>
</gene>
<reference evidence="1 2" key="1">
    <citation type="submission" date="2016-10" db="EMBL/GenBank/DDBJ databases">
        <authorList>
            <person name="de Groot N.N."/>
        </authorList>
    </citation>
    <scope>NUCLEOTIDE SEQUENCE [LARGE SCALE GENOMIC DNA]</scope>
    <source>
        <strain evidence="1 2">DSM 3217</strain>
    </source>
</reference>
<proteinExistence type="predicted"/>
<dbReference type="STRING" id="1732.SAMN02910417_01133"/>
<protein>
    <submittedName>
        <fullName evidence="1">Uncharacterized protein</fullName>
    </submittedName>
</protein>